<reference evidence="1" key="1">
    <citation type="journal article" date="2023" name="G3 (Bethesda)">
        <title>A reference genome for the long-term kleptoplast-retaining sea slug Elysia crispata morphotype clarki.</title>
        <authorList>
            <person name="Eastman K.E."/>
            <person name="Pendleton A.L."/>
            <person name="Shaikh M.A."/>
            <person name="Suttiyut T."/>
            <person name="Ogas R."/>
            <person name="Tomko P."/>
            <person name="Gavelis G."/>
            <person name="Widhalm J.R."/>
            <person name="Wisecaver J.H."/>
        </authorList>
    </citation>
    <scope>NUCLEOTIDE SEQUENCE</scope>
    <source>
        <strain evidence="1">ECLA1</strain>
    </source>
</reference>
<gene>
    <name evidence="1" type="ORF">RRG08_037721</name>
</gene>
<proteinExistence type="predicted"/>
<name>A0AAE1A816_9GAST</name>
<keyword evidence="2" id="KW-1185">Reference proteome</keyword>
<evidence type="ECO:0000313" key="1">
    <source>
        <dbReference type="EMBL" id="KAK3782722.1"/>
    </source>
</evidence>
<dbReference type="AlphaFoldDB" id="A0AAE1A816"/>
<sequence length="221" mass="25236">MARLLFIPQENIILCGVEPGGSLTLTFMLHKNLVDSFKEVFKKHKELFGPLRVDGIGVDNSEFIDPSLNLRRRGSAPEGTATMEQLNILYQRSVVLQGLMEESEVRCLESRADATLARQEALEWRRKENYFRSLVARIGDQQKEASRKRKKWTLFKSLSTERNEGIPVGSSMKIEKEDLSVSKENVTEGEAVQGKRYCEGEVLTYFEKVMSSRERCGKINK</sequence>
<dbReference type="EMBL" id="JAWDGP010002489">
    <property type="protein sequence ID" value="KAK3782722.1"/>
    <property type="molecule type" value="Genomic_DNA"/>
</dbReference>
<protein>
    <submittedName>
        <fullName evidence="1">Uncharacterized protein</fullName>
    </submittedName>
</protein>
<dbReference type="Proteomes" id="UP001283361">
    <property type="component" value="Unassembled WGS sequence"/>
</dbReference>
<comment type="caution">
    <text evidence="1">The sequence shown here is derived from an EMBL/GenBank/DDBJ whole genome shotgun (WGS) entry which is preliminary data.</text>
</comment>
<evidence type="ECO:0000313" key="2">
    <source>
        <dbReference type="Proteomes" id="UP001283361"/>
    </source>
</evidence>
<organism evidence="1 2">
    <name type="scientific">Elysia crispata</name>
    <name type="common">lettuce slug</name>
    <dbReference type="NCBI Taxonomy" id="231223"/>
    <lineage>
        <taxon>Eukaryota</taxon>
        <taxon>Metazoa</taxon>
        <taxon>Spiralia</taxon>
        <taxon>Lophotrochozoa</taxon>
        <taxon>Mollusca</taxon>
        <taxon>Gastropoda</taxon>
        <taxon>Heterobranchia</taxon>
        <taxon>Euthyneura</taxon>
        <taxon>Panpulmonata</taxon>
        <taxon>Sacoglossa</taxon>
        <taxon>Placobranchoidea</taxon>
        <taxon>Plakobranchidae</taxon>
        <taxon>Elysia</taxon>
    </lineage>
</organism>
<accession>A0AAE1A816</accession>